<evidence type="ECO:0000256" key="1">
    <source>
        <dbReference type="SAM" id="Phobius"/>
    </source>
</evidence>
<keyword evidence="1" id="KW-0472">Membrane</keyword>
<keyword evidence="2" id="KW-0732">Signal</keyword>
<feature type="chain" id="PRO_5046199596" description="Tetratricopeptide repeat protein" evidence="2">
    <location>
        <begin position="21"/>
        <end position="305"/>
    </location>
</feature>
<evidence type="ECO:0000256" key="2">
    <source>
        <dbReference type="SAM" id="SignalP"/>
    </source>
</evidence>
<keyword evidence="4" id="KW-1185">Reference proteome</keyword>
<feature type="signal peptide" evidence="2">
    <location>
        <begin position="1"/>
        <end position="20"/>
    </location>
</feature>
<dbReference type="InterPro" id="IPR011990">
    <property type="entry name" value="TPR-like_helical_dom_sf"/>
</dbReference>
<organism evidence="3 4">
    <name type="scientific">Psychromonas arctica</name>
    <dbReference type="NCBI Taxonomy" id="168275"/>
    <lineage>
        <taxon>Bacteria</taxon>
        <taxon>Pseudomonadati</taxon>
        <taxon>Pseudomonadota</taxon>
        <taxon>Gammaproteobacteria</taxon>
        <taxon>Alteromonadales</taxon>
        <taxon>Psychromonadaceae</taxon>
        <taxon>Psychromonas</taxon>
    </lineage>
</organism>
<keyword evidence="1" id="KW-1133">Transmembrane helix</keyword>
<keyword evidence="1" id="KW-0812">Transmembrane</keyword>
<dbReference type="SMART" id="SM00028">
    <property type="entry name" value="TPR"/>
    <property type="match status" value="2"/>
</dbReference>
<comment type="caution">
    <text evidence="3">The sequence shown here is derived from an EMBL/GenBank/DDBJ whole genome shotgun (WGS) entry which is preliminary data.</text>
</comment>
<dbReference type="NCBIfam" id="NF047558">
    <property type="entry name" value="TPR_END_plus"/>
    <property type="match status" value="1"/>
</dbReference>
<name>A0ABU9HDQ1_9GAMM</name>
<dbReference type="Gene3D" id="1.25.40.10">
    <property type="entry name" value="Tetratricopeptide repeat domain"/>
    <property type="match status" value="1"/>
</dbReference>
<dbReference type="Proteomes" id="UP001366060">
    <property type="component" value="Unassembled WGS sequence"/>
</dbReference>
<dbReference type="InterPro" id="IPR019734">
    <property type="entry name" value="TPR_rpt"/>
</dbReference>
<feature type="transmembrane region" description="Helical" evidence="1">
    <location>
        <begin position="106"/>
        <end position="126"/>
    </location>
</feature>
<accession>A0ABU9HDQ1</accession>
<evidence type="ECO:0000313" key="4">
    <source>
        <dbReference type="Proteomes" id="UP001366060"/>
    </source>
</evidence>
<sequence length="305" mass="34454">MLVKAIIFVLFSLLSSVTWADVETTDESVAASVQEQTAAAVSNKTNDVATASFAEKPLVERYILDELKATRHDLQDLERRLTIEITDRELDVAEKSLSYAEQTVNFFFYVIAGVASLVALFGWKSLHEIRVNTTKKANSQIKMIAQSYEEKFQTLEKDLRRKTLRIADNHIEIEKINEIHNLWLRAQKSQTPEQKMAAYDAILKIRPGDLEALTSKADAAMELKEFHWALSICNRVLDMDDTNQDAFYQRACAYACLGVEDQAISDLEKAIEGRSSLRELAADEDDFENLRGNDAFDALLTCTDS</sequence>
<gene>
    <name evidence="3" type="ORF">V6255_11280</name>
</gene>
<dbReference type="SUPFAM" id="SSF48452">
    <property type="entry name" value="TPR-like"/>
    <property type="match status" value="1"/>
</dbReference>
<reference evidence="3 4" key="1">
    <citation type="submission" date="2024-02" db="EMBL/GenBank/DDBJ databases">
        <title>Bacteria isolated from the canopy kelp, Nereocystis luetkeana.</title>
        <authorList>
            <person name="Pfister C.A."/>
            <person name="Younker I.T."/>
            <person name="Light S.H."/>
        </authorList>
    </citation>
    <scope>NUCLEOTIDE SEQUENCE [LARGE SCALE GENOMIC DNA]</scope>
    <source>
        <strain evidence="3 4">TI.2.07</strain>
    </source>
</reference>
<dbReference type="EMBL" id="JBAKBA010000024">
    <property type="protein sequence ID" value="MEL0659721.1"/>
    <property type="molecule type" value="Genomic_DNA"/>
</dbReference>
<proteinExistence type="predicted"/>
<dbReference type="RefSeq" id="WP_025565894.1">
    <property type="nucleotide sequence ID" value="NZ_JBAKBA010000024.1"/>
</dbReference>
<evidence type="ECO:0000313" key="3">
    <source>
        <dbReference type="EMBL" id="MEL0659721.1"/>
    </source>
</evidence>
<protein>
    <recommendedName>
        <fullName evidence="5">Tetratricopeptide repeat protein</fullName>
    </recommendedName>
</protein>
<evidence type="ECO:0008006" key="5">
    <source>
        <dbReference type="Google" id="ProtNLM"/>
    </source>
</evidence>